<feature type="domain" description="ABM" evidence="2">
    <location>
        <begin position="784"/>
        <end position="883"/>
    </location>
</feature>
<evidence type="ECO:0000313" key="4">
    <source>
        <dbReference type="Proteomes" id="UP001190700"/>
    </source>
</evidence>
<evidence type="ECO:0000259" key="2">
    <source>
        <dbReference type="PROSITE" id="PS51725"/>
    </source>
</evidence>
<feature type="region of interest" description="Disordered" evidence="1">
    <location>
        <begin position="1"/>
        <end position="66"/>
    </location>
</feature>
<dbReference type="SUPFAM" id="SSF54909">
    <property type="entry name" value="Dimeric alpha+beta barrel"/>
    <property type="match status" value="1"/>
</dbReference>
<evidence type="ECO:0000313" key="3">
    <source>
        <dbReference type="EMBL" id="KAK3239027.1"/>
    </source>
</evidence>
<sequence>MGCGNSKEASTAADVRSAAPASSQYPVPAQAPAEAPTAPQITPTPTTAPTSASAPASANTSAPAPTPAITPNAAAIAAAAVPVYDSSPEAKLPQPDCILLFHSCSDPLAHSFLFYVKTGRKEMLLSFVNRAHEDYLVRQKELPLVKPSARILEYETPALEYFETLTSPSKERGLRRNVIIFESSGGPDKGLDGFRKETLPLVDALRARGWNAEVMFYTAENTDTIFRRVRESADAIVHRIGQGTLANEEAYFTMLRDLIREGLMTFPHPDTIEKYRALNDAPAFPVRGGMPTGNCSVLMINRSPVGVKCGAAARWEPPLKYASFLREFCPAWDSLNKSLGCTEIPPLSAASFAVDDGVASLSELECTCVDFAADLEVAEMVAQEIICMVAEAKLLKKSVAILEMPGGSDKGPDGFRRDTLALCNAVTDLPGWRAEVIFYTDAHKEKIRQHVLDHADAFIHRASVENMVDQQGYLEMLEDLQAGGVIGLPGAACLTKFGGTDRHKIAGDVRVLMIGAHPYCMMTGEDPSRRIHPSKYPDLAALIRATAVQEHFVSAEASRPSVWTLDYQKTADSWSLCATDMCCVDFNFEMVAASVSLAIRQGIACVKGGLKLEPVNEWSKLIQSRMEWRCWPESEEEGAMRPPPEGAEGIGCTTEFGVYGAFASGDTARTVELVLRDAEVQVREEPRAPRFACMGAHTRTSEECSAPPDEMTRNKVFWLASFESQDAYDTDHKNRESNKAFVKELMGTGLNKDNPVMNFMGSYMGPMWYWEKLGAASGGMSTAYTMVVGVKCRDAVCAGELVEMNKAYAPKMLAAEEGALRFTMIRESEGVGPGPKDDSKVMWIEVWDSASAHEAHRKTAHFAEIKPKVEALLGDIKKDFWVMDFAETKHFAR</sequence>
<proteinExistence type="predicted"/>
<comment type="caution">
    <text evidence="3">The sequence shown here is derived from an EMBL/GenBank/DDBJ whole genome shotgun (WGS) entry which is preliminary data.</text>
</comment>
<dbReference type="Proteomes" id="UP001190700">
    <property type="component" value="Unassembled WGS sequence"/>
</dbReference>
<protein>
    <recommendedName>
        <fullName evidence="2">ABM domain-containing protein</fullName>
    </recommendedName>
</protein>
<name>A0AAE0BM44_9CHLO</name>
<dbReference type="InterPro" id="IPR011008">
    <property type="entry name" value="Dimeric_a/b-barrel"/>
</dbReference>
<dbReference type="Gene3D" id="3.30.70.100">
    <property type="match status" value="1"/>
</dbReference>
<dbReference type="AlphaFoldDB" id="A0AAE0BM44"/>
<dbReference type="EMBL" id="LGRX02034046">
    <property type="protein sequence ID" value="KAK3239027.1"/>
    <property type="molecule type" value="Genomic_DNA"/>
</dbReference>
<dbReference type="Pfam" id="PF03992">
    <property type="entry name" value="ABM"/>
    <property type="match status" value="1"/>
</dbReference>
<feature type="compositionally biased region" description="Low complexity" evidence="1">
    <location>
        <begin position="26"/>
        <end position="66"/>
    </location>
</feature>
<dbReference type="PROSITE" id="PS51725">
    <property type="entry name" value="ABM"/>
    <property type="match status" value="1"/>
</dbReference>
<evidence type="ECO:0000256" key="1">
    <source>
        <dbReference type="SAM" id="MobiDB-lite"/>
    </source>
</evidence>
<dbReference type="InterPro" id="IPR007138">
    <property type="entry name" value="ABM_dom"/>
</dbReference>
<accession>A0AAE0BM44</accession>
<keyword evidence="4" id="KW-1185">Reference proteome</keyword>
<gene>
    <name evidence="3" type="ORF">CYMTET_51018</name>
</gene>
<organism evidence="3 4">
    <name type="scientific">Cymbomonas tetramitiformis</name>
    <dbReference type="NCBI Taxonomy" id="36881"/>
    <lineage>
        <taxon>Eukaryota</taxon>
        <taxon>Viridiplantae</taxon>
        <taxon>Chlorophyta</taxon>
        <taxon>Pyramimonadophyceae</taxon>
        <taxon>Pyramimonadales</taxon>
        <taxon>Pyramimonadaceae</taxon>
        <taxon>Cymbomonas</taxon>
    </lineage>
</organism>
<reference evidence="3 4" key="1">
    <citation type="journal article" date="2015" name="Genome Biol. Evol.">
        <title>Comparative Genomics of a Bacterivorous Green Alga Reveals Evolutionary Causalities and Consequences of Phago-Mixotrophic Mode of Nutrition.</title>
        <authorList>
            <person name="Burns J.A."/>
            <person name="Paasch A."/>
            <person name="Narechania A."/>
            <person name="Kim E."/>
        </authorList>
    </citation>
    <scope>NUCLEOTIDE SEQUENCE [LARGE SCALE GENOMIC DNA]</scope>
    <source>
        <strain evidence="3 4">PLY_AMNH</strain>
    </source>
</reference>